<dbReference type="GO" id="GO:0016787">
    <property type="term" value="F:hydrolase activity"/>
    <property type="evidence" value="ECO:0007669"/>
    <property type="project" value="UniProtKB-KW"/>
</dbReference>
<keyword evidence="10" id="KW-1185">Reference proteome</keyword>
<dbReference type="Gene3D" id="3.30.70.240">
    <property type="match status" value="1"/>
</dbReference>
<dbReference type="NCBIfam" id="TIGR01573">
    <property type="entry name" value="cas2"/>
    <property type="match status" value="1"/>
</dbReference>
<keyword evidence="8" id="KW-0051">Antiviral defense</keyword>
<dbReference type="Proteomes" id="UP000218627">
    <property type="component" value="Unassembled WGS sequence"/>
</dbReference>
<keyword evidence="7" id="KW-0460">Magnesium</keyword>
<comment type="cofactor">
    <cofactor evidence="1">
        <name>Mg(2+)</name>
        <dbReference type="ChEBI" id="CHEBI:18420"/>
    </cofactor>
</comment>
<keyword evidence="3" id="KW-0540">Nuclease</keyword>
<dbReference type="GO" id="GO:0043571">
    <property type="term" value="P:maintenance of CRISPR repeat elements"/>
    <property type="evidence" value="ECO:0007669"/>
    <property type="project" value="InterPro"/>
</dbReference>
<dbReference type="GO" id="GO:0051607">
    <property type="term" value="P:defense response to virus"/>
    <property type="evidence" value="ECO:0007669"/>
    <property type="project" value="UniProtKB-KW"/>
</dbReference>
<evidence type="ECO:0000256" key="1">
    <source>
        <dbReference type="ARBA" id="ARBA00001946"/>
    </source>
</evidence>
<evidence type="ECO:0000256" key="3">
    <source>
        <dbReference type="ARBA" id="ARBA00022722"/>
    </source>
</evidence>
<dbReference type="PANTHER" id="PTHR34405:SF1">
    <property type="entry name" value="CRISPR-ASSOCIATED ENDORIBONUCLEASE CAS2"/>
    <property type="match status" value="1"/>
</dbReference>
<evidence type="ECO:0000313" key="10">
    <source>
        <dbReference type="Proteomes" id="UP000218627"/>
    </source>
</evidence>
<dbReference type="PANTHER" id="PTHR34405">
    <property type="entry name" value="CRISPR-ASSOCIATED ENDORIBONUCLEASE CAS2"/>
    <property type="match status" value="1"/>
</dbReference>
<accession>A0A285P600</accession>
<evidence type="ECO:0000256" key="8">
    <source>
        <dbReference type="ARBA" id="ARBA00023118"/>
    </source>
</evidence>
<sequence length="61" mass="7325">MQNSVFEGEITEAKLRILKDELKKIIDDNYDSVLIYKFRTKQYYEREALGIEKPSHEDFII</sequence>
<dbReference type="EMBL" id="OBEN01000008">
    <property type="protein sequence ID" value="SNZ15576.1"/>
    <property type="molecule type" value="Genomic_DNA"/>
</dbReference>
<evidence type="ECO:0000256" key="5">
    <source>
        <dbReference type="ARBA" id="ARBA00022759"/>
    </source>
</evidence>
<dbReference type="InterPro" id="IPR019199">
    <property type="entry name" value="Virulence_VapD/CRISPR_Cas2"/>
</dbReference>
<dbReference type="GO" id="GO:0004521">
    <property type="term" value="F:RNA endonuclease activity"/>
    <property type="evidence" value="ECO:0007669"/>
    <property type="project" value="InterPro"/>
</dbReference>
<keyword evidence="6" id="KW-0378">Hydrolase</keyword>
<evidence type="ECO:0000256" key="7">
    <source>
        <dbReference type="ARBA" id="ARBA00022842"/>
    </source>
</evidence>
<reference evidence="10" key="1">
    <citation type="submission" date="2017-09" db="EMBL/GenBank/DDBJ databases">
        <authorList>
            <person name="Varghese N."/>
            <person name="Submissions S."/>
        </authorList>
    </citation>
    <scope>NUCLEOTIDE SEQUENCE [LARGE SCALE GENOMIC DNA]</scope>
    <source>
        <strain evidence="10">DSM 2913</strain>
    </source>
</reference>
<protein>
    <submittedName>
        <fullName evidence="9">CRISPR-associated endonuclease Cas2</fullName>
    </submittedName>
</protein>
<evidence type="ECO:0000256" key="6">
    <source>
        <dbReference type="ARBA" id="ARBA00022801"/>
    </source>
</evidence>
<dbReference type="InterPro" id="IPR021127">
    <property type="entry name" value="CRISPR_associated_Cas2"/>
</dbReference>
<evidence type="ECO:0000256" key="2">
    <source>
        <dbReference type="ARBA" id="ARBA00009959"/>
    </source>
</evidence>
<keyword evidence="4" id="KW-0479">Metal-binding</keyword>
<evidence type="ECO:0000313" key="9">
    <source>
        <dbReference type="EMBL" id="SNZ15576.1"/>
    </source>
</evidence>
<dbReference type="CDD" id="cd09725">
    <property type="entry name" value="Cas2_I_II_III"/>
    <property type="match status" value="1"/>
</dbReference>
<proteinExistence type="inferred from homology"/>
<dbReference type="SUPFAM" id="SSF143430">
    <property type="entry name" value="TTP0101/SSO1404-like"/>
    <property type="match status" value="1"/>
</dbReference>
<dbReference type="OrthoDB" id="279819at2"/>
<keyword evidence="5 9" id="KW-0255">Endonuclease</keyword>
<gene>
    <name evidence="9" type="ORF">SAMN06265353_1405</name>
</gene>
<comment type="similarity">
    <text evidence="2">Belongs to the CRISPR-associated endoribonuclease Cas2 protein family.</text>
</comment>
<dbReference type="GO" id="GO:0046872">
    <property type="term" value="F:metal ion binding"/>
    <property type="evidence" value="ECO:0007669"/>
    <property type="project" value="UniProtKB-KW"/>
</dbReference>
<name>A0A285P600_9AQUI</name>
<evidence type="ECO:0000256" key="4">
    <source>
        <dbReference type="ARBA" id="ARBA00022723"/>
    </source>
</evidence>
<dbReference type="AlphaFoldDB" id="A0A285P600"/>
<dbReference type="Pfam" id="PF09827">
    <property type="entry name" value="CRISPR_Cas2"/>
    <property type="match status" value="1"/>
</dbReference>
<organism evidence="9 10">
    <name type="scientific">Hydrogenobacter hydrogenophilus</name>
    <dbReference type="NCBI Taxonomy" id="35835"/>
    <lineage>
        <taxon>Bacteria</taxon>
        <taxon>Pseudomonadati</taxon>
        <taxon>Aquificota</taxon>
        <taxon>Aquificia</taxon>
        <taxon>Aquificales</taxon>
        <taxon>Aquificaceae</taxon>
        <taxon>Hydrogenobacter</taxon>
    </lineage>
</organism>